<gene>
    <name evidence="2" type="ORF">D1115_15745</name>
</gene>
<dbReference type="EMBL" id="CP032094">
    <property type="protein sequence ID" value="AXY02513.1"/>
    <property type="molecule type" value="Genomic_DNA"/>
</dbReference>
<protein>
    <submittedName>
        <fullName evidence="2">Uncharacterized protein</fullName>
    </submittedName>
</protein>
<sequence length="94" mass="11064">MAVQPKHTDLPPRYEAPDFTTDQRQRFTTVANAAEKRRDVYRRALEKKGLVEKMTQRALTPVVRSRAEKPRKTRQVIWLITFLIAGLWAMYMFA</sequence>
<reference evidence="2 3" key="1">
    <citation type="submission" date="2018-08" db="EMBL/GenBank/DDBJ databases">
        <title>Genomic taxonomy of the Vibrionaceae family.</title>
        <authorList>
            <person name="Gomez-Gil B."/>
            <person name="Tanaka M."/>
            <person name="Sawabe T."/>
            <person name="Enciso-Ibarra K."/>
        </authorList>
    </citation>
    <scope>NUCLEOTIDE SEQUENCE [LARGE SCALE GENOMIC DNA]</scope>
    <source>
        <strain evidence="2 3">CAIM 1831</strain>
    </source>
</reference>
<proteinExistence type="predicted"/>
<keyword evidence="3" id="KW-1185">Reference proteome</keyword>
<evidence type="ECO:0000313" key="2">
    <source>
        <dbReference type="EMBL" id="AXY02513.1"/>
    </source>
</evidence>
<dbReference type="Proteomes" id="UP000262832">
    <property type="component" value="Chromosome II"/>
</dbReference>
<keyword evidence="1" id="KW-1133">Transmembrane helix</keyword>
<dbReference type="RefSeq" id="WP_128812427.1">
    <property type="nucleotide sequence ID" value="NZ_CP032094.1"/>
</dbReference>
<evidence type="ECO:0000256" key="1">
    <source>
        <dbReference type="SAM" id="Phobius"/>
    </source>
</evidence>
<accession>A0ABN5PJS0</accession>
<organism evidence="2 3">
    <name type="scientific">Vibrio alfacsensis</name>
    <dbReference type="NCBI Taxonomy" id="1074311"/>
    <lineage>
        <taxon>Bacteria</taxon>
        <taxon>Pseudomonadati</taxon>
        <taxon>Pseudomonadota</taxon>
        <taxon>Gammaproteobacteria</taxon>
        <taxon>Vibrionales</taxon>
        <taxon>Vibrionaceae</taxon>
        <taxon>Vibrio</taxon>
    </lineage>
</organism>
<keyword evidence="1" id="KW-0812">Transmembrane</keyword>
<feature type="transmembrane region" description="Helical" evidence="1">
    <location>
        <begin position="76"/>
        <end position="93"/>
    </location>
</feature>
<name>A0ABN5PJS0_9VIBR</name>
<evidence type="ECO:0000313" key="3">
    <source>
        <dbReference type="Proteomes" id="UP000262832"/>
    </source>
</evidence>
<keyword evidence="1" id="KW-0472">Membrane</keyword>